<evidence type="ECO:0000256" key="2">
    <source>
        <dbReference type="ARBA" id="ARBA00022840"/>
    </source>
</evidence>
<dbReference type="GO" id="GO:0005524">
    <property type="term" value="F:ATP binding"/>
    <property type="evidence" value="ECO:0007669"/>
    <property type="project" value="UniProtKB-UniRule"/>
</dbReference>
<dbReference type="FunFam" id="1.10.510.10:FF:001335">
    <property type="entry name" value="Uncharacterized protein"/>
    <property type="match status" value="1"/>
</dbReference>
<dbReference type="OMA" id="DAICYCH"/>
<dbReference type="InterPro" id="IPR000719">
    <property type="entry name" value="Prot_kinase_dom"/>
</dbReference>
<dbReference type="Pfam" id="PF00069">
    <property type="entry name" value="Pkinase"/>
    <property type="match status" value="1"/>
</dbReference>
<feature type="binding site" evidence="3">
    <location>
        <position position="127"/>
    </location>
    <ligand>
        <name>ATP</name>
        <dbReference type="ChEBI" id="CHEBI:30616"/>
    </ligand>
</feature>
<dbReference type="EMBL" id="CAJJDP010000077">
    <property type="protein sequence ID" value="CAD8182350.1"/>
    <property type="molecule type" value="Genomic_DNA"/>
</dbReference>
<name>A0A8S1VY91_PAROT</name>
<keyword evidence="2 3" id="KW-0067">ATP-binding</keyword>
<dbReference type="GO" id="GO:0005737">
    <property type="term" value="C:cytoplasm"/>
    <property type="evidence" value="ECO:0007669"/>
    <property type="project" value="TreeGrafter"/>
</dbReference>
<dbReference type="PROSITE" id="PS00108">
    <property type="entry name" value="PROTEIN_KINASE_ST"/>
    <property type="match status" value="1"/>
</dbReference>
<protein>
    <recommendedName>
        <fullName evidence="5">Protein kinase domain-containing protein</fullName>
    </recommendedName>
</protein>
<feature type="domain" description="Protein kinase" evidence="5">
    <location>
        <begin position="98"/>
        <end position="355"/>
    </location>
</feature>
<dbReference type="PANTHER" id="PTHR24346">
    <property type="entry name" value="MAP/MICROTUBULE AFFINITY-REGULATING KINASE"/>
    <property type="match status" value="1"/>
</dbReference>
<evidence type="ECO:0000256" key="4">
    <source>
        <dbReference type="SAM" id="MobiDB-lite"/>
    </source>
</evidence>
<dbReference type="OrthoDB" id="10252354at2759"/>
<dbReference type="Proteomes" id="UP000683925">
    <property type="component" value="Unassembled WGS sequence"/>
</dbReference>
<proteinExistence type="predicted"/>
<evidence type="ECO:0000256" key="3">
    <source>
        <dbReference type="PROSITE-ProRule" id="PRU10141"/>
    </source>
</evidence>
<dbReference type="GO" id="GO:0035556">
    <property type="term" value="P:intracellular signal transduction"/>
    <property type="evidence" value="ECO:0007669"/>
    <property type="project" value="TreeGrafter"/>
</dbReference>
<feature type="region of interest" description="Disordered" evidence="4">
    <location>
        <begin position="485"/>
        <end position="507"/>
    </location>
</feature>
<organism evidence="6 7">
    <name type="scientific">Paramecium octaurelia</name>
    <dbReference type="NCBI Taxonomy" id="43137"/>
    <lineage>
        <taxon>Eukaryota</taxon>
        <taxon>Sar</taxon>
        <taxon>Alveolata</taxon>
        <taxon>Ciliophora</taxon>
        <taxon>Intramacronucleata</taxon>
        <taxon>Oligohymenophorea</taxon>
        <taxon>Peniculida</taxon>
        <taxon>Parameciidae</taxon>
        <taxon>Paramecium</taxon>
    </lineage>
</organism>
<dbReference type="SMART" id="SM00220">
    <property type="entry name" value="S_TKc"/>
    <property type="match status" value="1"/>
</dbReference>
<comment type="caution">
    <text evidence="6">The sequence shown here is derived from an EMBL/GenBank/DDBJ whole genome shotgun (WGS) entry which is preliminary data.</text>
</comment>
<dbReference type="PROSITE" id="PS00107">
    <property type="entry name" value="PROTEIN_KINASE_ATP"/>
    <property type="match status" value="1"/>
</dbReference>
<dbReference type="InterPro" id="IPR008271">
    <property type="entry name" value="Ser/Thr_kinase_AS"/>
</dbReference>
<reference evidence="6" key="1">
    <citation type="submission" date="2021-01" db="EMBL/GenBank/DDBJ databases">
        <authorList>
            <consortium name="Genoscope - CEA"/>
            <person name="William W."/>
        </authorList>
    </citation>
    <scope>NUCLEOTIDE SEQUENCE</scope>
</reference>
<keyword evidence="7" id="KW-1185">Reference proteome</keyword>
<gene>
    <name evidence="6" type="ORF">POCTA_138.1.T0780244</name>
</gene>
<evidence type="ECO:0000259" key="5">
    <source>
        <dbReference type="PROSITE" id="PS50011"/>
    </source>
</evidence>
<evidence type="ECO:0000313" key="7">
    <source>
        <dbReference type="Proteomes" id="UP000683925"/>
    </source>
</evidence>
<dbReference type="PANTHER" id="PTHR24346:SF30">
    <property type="entry name" value="MATERNAL EMBRYONIC LEUCINE ZIPPER KINASE"/>
    <property type="match status" value="1"/>
</dbReference>
<dbReference type="AlphaFoldDB" id="A0A8S1VY91"/>
<keyword evidence="1 3" id="KW-0547">Nucleotide-binding</keyword>
<dbReference type="InterPro" id="IPR017441">
    <property type="entry name" value="Protein_kinase_ATP_BS"/>
</dbReference>
<sequence>MLDIYDNYFEENRKQKLLLTLNGDLNSAIITMEYSLISMKDIKKKAEHFYSIELDRLRLFTQQGVEIFEEDLMFLKDGTLLYVSDSRDFDAYSQFSVYQIIKTLGEGGFGKVMLGKHKLTQEFVAIKIIDSGKLWNAADIDLVFREAEVMKNLRHKNIIKIINCYTLPSMQVVLIMEFLEGGDLVDYIQQKGKLTEEEARIIFRQIADAICYCHDQKLVHRDLKLENILLTSKTDKQVKIIDFGIATVATNFIIDKIDLGSLSYMPPEVLSGQIQQIRPSIDIWAMGVILFALVCGTLPFTRPIQEQTVQNILKLNYQFPNITLSKEYKELVQLMLHPDPNERYSAYQVLGHPWLRKSQSTLQAPSKLFPKGIIKRDYTKISGGNGGNSKKLMASSMMIGRDFTCLQQGKTYQSSGLESPTLIIRSPSQIKPFESLKQQTEILESQEPEQQQEEKKIVKTVRERKLSSFNQKLIDKIFKEDRVVKKTAHTHPLNSPKESKERSPPVEHAQMQLLSAKIHSKQSSEDFTKRVKSKQIKLRTIINLSQLTDLKMLYGDALKKNNEPKRIITEQNDTFNLYKLQLSFRHRKMRSDQLLQKTFKSGELKISELYSTLFK</sequence>
<evidence type="ECO:0000313" key="6">
    <source>
        <dbReference type="EMBL" id="CAD8182350.1"/>
    </source>
</evidence>
<evidence type="ECO:0000256" key="1">
    <source>
        <dbReference type="ARBA" id="ARBA00022741"/>
    </source>
</evidence>
<dbReference type="GO" id="GO:0004674">
    <property type="term" value="F:protein serine/threonine kinase activity"/>
    <property type="evidence" value="ECO:0007669"/>
    <property type="project" value="TreeGrafter"/>
</dbReference>
<dbReference type="PROSITE" id="PS50011">
    <property type="entry name" value="PROTEIN_KINASE_DOM"/>
    <property type="match status" value="1"/>
</dbReference>
<accession>A0A8S1VY91</accession>